<proteinExistence type="inferred from homology"/>
<comment type="subcellular location">
    <subcellularLocation>
        <location evidence="2">Cytoplasm</location>
    </subcellularLocation>
    <subcellularLocation>
        <location evidence="1">Membrane</location>
    </subcellularLocation>
</comment>
<evidence type="ECO:0000256" key="8">
    <source>
        <dbReference type="ARBA" id="ARBA00022741"/>
    </source>
</evidence>
<dbReference type="EMBL" id="CM012443">
    <property type="protein sequence ID" value="RVE70786.1"/>
    <property type="molecule type" value="Genomic_DNA"/>
</dbReference>
<feature type="compositionally biased region" description="Basic and acidic residues" evidence="17">
    <location>
        <begin position="661"/>
        <end position="675"/>
    </location>
</feature>
<dbReference type="PROSITE" id="PS50011">
    <property type="entry name" value="PROTEIN_KINASE_DOM"/>
    <property type="match status" value="1"/>
</dbReference>
<keyword evidence="14" id="KW-0460">Magnesium</keyword>
<feature type="compositionally biased region" description="Polar residues" evidence="17">
    <location>
        <begin position="603"/>
        <end position="614"/>
    </location>
</feature>
<feature type="region of interest" description="Disordered" evidence="17">
    <location>
        <begin position="563"/>
        <end position="957"/>
    </location>
</feature>
<reference evidence="19 20" key="1">
    <citation type="submission" date="2018-11" db="EMBL/GenBank/DDBJ databases">
        <authorList>
            <person name="Lopez-Roques C."/>
            <person name="Donnadieu C."/>
            <person name="Bouchez O."/>
            <person name="Klopp C."/>
            <person name="Cabau C."/>
            <person name="Zahm M."/>
        </authorList>
    </citation>
    <scope>NUCLEOTIDE SEQUENCE [LARGE SCALE GENOMIC DNA]</scope>
    <source>
        <strain evidence="19">RS831</strain>
        <tissue evidence="19">Whole body</tissue>
    </source>
</reference>
<feature type="region of interest" description="Disordered" evidence="17">
    <location>
        <begin position="96"/>
        <end position="115"/>
    </location>
</feature>
<comment type="catalytic activity">
    <reaction evidence="12">
        <text>L-threonyl-[protein] + ATP = O-phospho-L-threonyl-[protein] + ADP + H(+)</text>
        <dbReference type="Rhea" id="RHEA:46608"/>
        <dbReference type="Rhea" id="RHEA-COMP:11060"/>
        <dbReference type="Rhea" id="RHEA-COMP:11605"/>
        <dbReference type="ChEBI" id="CHEBI:15378"/>
        <dbReference type="ChEBI" id="CHEBI:30013"/>
        <dbReference type="ChEBI" id="CHEBI:30616"/>
        <dbReference type="ChEBI" id="CHEBI:61977"/>
        <dbReference type="ChEBI" id="CHEBI:456216"/>
        <dbReference type="EC" id="2.7.11.25"/>
    </reaction>
</comment>
<feature type="domain" description="Protein kinase" evidence="18">
    <location>
        <begin position="164"/>
        <end position="405"/>
    </location>
</feature>
<evidence type="ECO:0000256" key="14">
    <source>
        <dbReference type="PIRNR" id="PIRNR038165"/>
    </source>
</evidence>
<dbReference type="GO" id="GO:0106310">
    <property type="term" value="F:protein serine kinase activity"/>
    <property type="evidence" value="ECO:0007669"/>
    <property type="project" value="RHEA"/>
</dbReference>
<feature type="compositionally biased region" description="Polar residues" evidence="17">
    <location>
        <begin position="563"/>
        <end position="577"/>
    </location>
</feature>
<feature type="active site" description="Proton acceptor" evidence="15">
    <location>
        <position position="275"/>
    </location>
</feature>
<evidence type="ECO:0000256" key="10">
    <source>
        <dbReference type="ARBA" id="ARBA00022840"/>
    </source>
</evidence>
<feature type="region of interest" description="Disordered" evidence="17">
    <location>
        <begin position="1"/>
        <end position="45"/>
    </location>
</feature>
<dbReference type="AlphaFoldDB" id="A0A3S2MNM7"/>
<dbReference type="GO" id="GO:0016020">
    <property type="term" value="C:membrane"/>
    <property type="evidence" value="ECO:0007669"/>
    <property type="project" value="UniProtKB-SubCell"/>
</dbReference>
<evidence type="ECO:0000256" key="1">
    <source>
        <dbReference type="ARBA" id="ARBA00004370"/>
    </source>
</evidence>
<dbReference type="GO" id="GO:0005737">
    <property type="term" value="C:cytoplasm"/>
    <property type="evidence" value="ECO:0007669"/>
    <property type="project" value="UniProtKB-SubCell"/>
</dbReference>
<dbReference type="InterPro" id="IPR000719">
    <property type="entry name" value="Prot_kinase_dom"/>
</dbReference>
<dbReference type="EC" id="2.7.11.25" evidence="14"/>
<evidence type="ECO:0000256" key="17">
    <source>
        <dbReference type="SAM" id="MobiDB-lite"/>
    </source>
</evidence>
<feature type="region of interest" description="Disordered" evidence="17">
    <location>
        <begin position="57"/>
        <end position="80"/>
    </location>
</feature>
<feature type="compositionally biased region" description="Low complexity" evidence="17">
    <location>
        <begin position="709"/>
        <end position="723"/>
    </location>
</feature>
<evidence type="ECO:0000256" key="16">
    <source>
        <dbReference type="PIRSR" id="PIRSR038165-51"/>
    </source>
</evidence>
<organism evidence="19 20">
    <name type="scientific">Oryzias javanicus</name>
    <name type="common">Javanese ricefish</name>
    <name type="synonym">Aplocheilus javanicus</name>
    <dbReference type="NCBI Taxonomy" id="123683"/>
    <lineage>
        <taxon>Eukaryota</taxon>
        <taxon>Metazoa</taxon>
        <taxon>Chordata</taxon>
        <taxon>Craniata</taxon>
        <taxon>Vertebrata</taxon>
        <taxon>Euteleostomi</taxon>
        <taxon>Actinopterygii</taxon>
        <taxon>Neopterygii</taxon>
        <taxon>Teleostei</taxon>
        <taxon>Neoteleostei</taxon>
        <taxon>Acanthomorphata</taxon>
        <taxon>Ovalentaria</taxon>
        <taxon>Atherinomorphae</taxon>
        <taxon>Beloniformes</taxon>
        <taxon>Adrianichthyidae</taxon>
        <taxon>Oryziinae</taxon>
        <taxon>Oryzias</taxon>
    </lineage>
</organism>
<evidence type="ECO:0000259" key="18">
    <source>
        <dbReference type="PROSITE" id="PS50011"/>
    </source>
</evidence>
<name>A0A3S2MNM7_ORYJA</name>
<dbReference type="InterPro" id="IPR011009">
    <property type="entry name" value="Kinase-like_dom_sf"/>
</dbReference>
<evidence type="ECO:0000313" key="20">
    <source>
        <dbReference type="Proteomes" id="UP000283210"/>
    </source>
</evidence>
<dbReference type="PROSITE" id="PS00108">
    <property type="entry name" value="PROTEIN_KINASE_ST"/>
    <property type="match status" value="1"/>
</dbReference>
<comment type="cofactor">
    <cofactor evidence="14">
        <name>Mg(2+)</name>
        <dbReference type="ChEBI" id="CHEBI:18420"/>
    </cofactor>
</comment>
<feature type="compositionally biased region" description="Low complexity" evidence="17">
    <location>
        <begin position="65"/>
        <end position="77"/>
    </location>
</feature>
<evidence type="ECO:0000256" key="5">
    <source>
        <dbReference type="ARBA" id="ARBA00022527"/>
    </source>
</evidence>
<keyword evidence="9 14" id="KW-0418">Kinase</keyword>
<feature type="compositionally biased region" description="Basic and acidic residues" evidence="17">
    <location>
        <begin position="832"/>
        <end position="841"/>
    </location>
</feature>
<dbReference type="SUPFAM" id="SSF56112">
    <property type="entry name" value="Protein kinase-like (PK-like)"/>
    <property type="match status" value="1"/>
</dbReference>
<dbReference type="FunFam" id="3.30.200.20:FF:000095">
    <property type="entry name" value="Mitogen-activated protein kinase kinase kinase 12"/>
    <property type="match status" value="1"/>
</dbReference>
<feature type="compositionally biased region" description="Polar residues" evidence="17">
    <location>
        <begin position="894"/>
        <end position="907"/>
    </location>
</feature>
<evidence type="ECO:0000256" key="9">
    <source>
        <dbReference type="ARBA" id="ARBA00022777"/>
    </source>
</evidence>
<keyword evidence="20" id="KW-1185">Reference proteome</keyword>
<keyword evidence="11" id="KW-0472">Membrane</keyword>
<feature type="region of interest" description="Disordered" evidence="17">
    <location>
        <begin position="503"/>
        <end position="550"/>
    </location>
</feature>
<protein>
    <recommendedName>
        <fullName evidence="14">Mitogen-activated protein kinase kinase kinase 12</fullName>
        <ecNumber evidence="14">2.7.11.25</ecNumber>
    </recommendedName>
</protein>
<dbReference type="OrthoDB" id="339325at2759"/>
<evidence type="ECO:0000256" key="2">
    <source>
        <dbReference type="ARBA" id="ARBA00004496"/>
    </source>
</evidence>
<comment type="function">
    <text evidence="14">May be an activator of the JNK/SAPK pathway.</text>
</comment>
<dbReference type="InterPro" id="IPR027257">
    <property type="entry name" value="MAPKKK12"/>
</dbReference>
<dbReference type="PIRSF" id="PIRSF500741">
    <property type="entry name" value="MAPKKK12"/>
    <property type="match status" value="1"/>
</dbReference>
<comment type="similarity">
    <text evidence="3 14">Belongs to the protein kinase superfamily. STE Ser/Thr protein kinase family. MAP kinase kinase kinase subfamily.</text>
</comment>
<evidence type="ECO:0000256" key="4">
    <source>
        <dbReference type="ARBA" id="ARBA00022490"/>
    </source>
</evidence>
<feature type="compositionally biased region" description="Basic residues" evidence="17">
    <location>
        <begin position="578"/>
        <end position="590"/>
    </location>
</feature>
<dbReference type="InterPro" id="IPR001245">
    <property type="entry name" value="Ser-Thr/Tyr_kinase_cat_dom"/>
</dbReference>
<reference evidence="19 20" key="2">
    <citation type="submission" date="2019-01" db="EMBL/GenBank/DDBJ databases">
        <title>A chromosome length genome reference of the Java medaka (oryzias javanicus).</title>
        <authorList>
            <person name="Herpin A."/>
            <person name="Takehana Y."/>
            <person name="Naruse K."/>
            <person name="Ansai S."/>
            <person name="Kawaguchi M."/>
        </authorList>
    </citation>
    <scope>NUCLEOTIDE SEQUENCE [LARGE SCALE GENOMIC DNA]</scope>
    <source>
        <strain evidence="19">RS831</strain>
        <tissue evidence="19">Whole body</tissue>
    </source>
</reference>
<evidence type="ECO:0000256" key="11">
    <source>
        <dbReference type="ARBA" id="ARBA00023136"/>
    </source>
</evidence>
<dbReference type="SMART" id="SM00220">
    <property type="entry name" value="S_TKc"/>
    <property type="match status" value="1"/>
</dbReference>
<evidence type="ECO:0000256" key="7">
    <source>
        <dbReference type="ARBA" id="ARBA00022737"/>
    </source>
</evidence>
<dbReference type="InterPro" id="IPR008271">
    <property type="entry name" value="Ser/Thr_kinase_AS"/>
</dbReference>
<dbReference type="Proteomes" id="UP000283210">
    <property type="component" value="Chromosome 7"/>
</dbReference>
<dbReference type="GO" id="GO:0007254">
    <property type="term" value="P:JNK cascade"/>
    <property type="evidence" value="ECO:0007669"/>
    <property type="project" value="InterPro"/>
</dbReference>
<feature type="compositionally biased region" description="Basic and acidic residues" evidence="17">
    <location>
        <begin position="852"/>
        <end position="862"/>
    </location>
</feature>
<dbReference type="GO" id="GO:0004709">
    <property type="term" value="F:MAP kinase kinase kinase activity"/>
    <property type="evidence" value="ECO:0007669"/>
    <property type="project" value="UniProtKB-EC"/>
</dbReference>
<evidence type="ECO:0000256" key="13">
    <source>
        <dbReference type="ARBA" id="ARBA00048329"/>
    </source>
</evidence>
<evidence type="ECO:0000256" key="3">
    <source>
        <dbReference type="ARBA" id="ARBA00006529"/>
    </source>
</evidence>
<dbReference type="Gene3D" id="3.30.200.20">
    <property type="entry name" value="Phosphorylase Kinase, domain 1"/>
    <property type="match status" value="1"/>
</dbReference>
<keyword evidence="8 14" id="KW-0547">Nucleotide-binding</keyword>
<evidence type="ECO:0000256" key="15">
    <source>
        <dbReference type="PIRSR" id="PIRSR038165-50"/>
    </source>
</evidence>
<dbReference type="PRINTS" id="PR00109">
    <property type="entry name" value="TYRKINASE"/>
</dbReference>
<keyword evidence="6 14" id="KW-0808">Transferase</keyword>
<feature type="binding site" evidence="16">
    <location>
        <position position="191"/>
    </location>
    <ligand>
        <name>ATP</name>
        <dbReference type="ChEBI" id="CHEBI:30616"/>
    </ligand>
</feature>
<feature type="compositionally biased region" description="Polar residues" evidence="17">
    <location>
        <begin position="14"/>
        <end position="23"/>
    </location>
</feature>
<dbReference type="Pfam" id="PF07714">
    <property type="entry name" value="PK_Tyr_Ser-Thr"/>
    <property type="match status" value="1"/>
</dbReference>
<evidence type="ECO:0000313" key="19">
    <source>
        <dbReference type="EMBL" id="RVE70786.1"/>
    </source>
</evidence>
<comment type="catalytic activity">
    <reaction evidence="13">
        <text>L-seryl-[protein] + ATP = O-phospho-L-seryl-[protein] + ADP + H(+)</text>
        <dbReference type="Rhea" id="RHEA:17989"/>
        <dbReference type="Rhea" id="RHEA-COMP:9863"/>
        <dbReference type="Rhea" id="RHEA-COMP:11604"/>
        <dbReference type="ChEBI" id="CHEBI:15378"/>
        <dbReference type="ChEBI" id="CHEBI:29999"/>
        <dbReference type="ChEBI" id="CHEBI:30616"/>
        <dbReference type="ChEBI" id="CHEBI:83421"/>
        <dbReference type="ChEBI" id="CHEBI:456216"/>
        <dbReference type="EC" id="2.7.11.25"/>
    </reaction>
</comment>
<dbReference type="CDD" id="cd14059">
    <property type="entry name" value="STKc_MAP3K12_13"/>
    <property type="match status" value="1"/>
</dbReference>
<dbReference type="GO" id="GO:0005524">
    <property type="term" value="F:ATP binding"/>
    <property type="evidence" value="ECO:0007669"/>
    <property type="project" value="UniProtKB-KW"/>
</dbReference>
<feature type="compositionally biased region" description="Polar residues" evidence="17">
    <location>
        <begin position="940"/>
        <end position="957"/>
    </location>
</feature>
<feature type="compositionally biased region" description="Acidic residues" evidence="17">
    <location>
        <begin position="790"/>
        <end position="801"/>
    </location>
</feature>
<keyword evidence="4" id="KW-0963">Cytoplasm</keyword>
<gene>
    <name evidence="19" type="ORF">OJAV_G00068090</name>
</gene>
<dbReference type="FunFam" id="1.10.510.10:FF:000087">
    <property type="entry name" value="Mitogen-activated protein kinase kinase kinase 12"/>
    <property type="match status" value="1"/>
</dbReference>
<dbReference type="PANTHER" id="PTHR44329">
    <property type="entry name" value="SERINE/THREONINE-PROTEIN KINASE TNNI3K-RELATED"/>
    <property type="match status" value="1"/>
</dbReference>
<feature type="binding site" evidence="16">
    <location>
        <begin position="170"/>
        <end position="178"/>
    </location>
    <ligand>
        <name>ATP</name>
        <dbReference type="ChEBI" id="CHEBI:30616"/>
    </ligand>
</feature>
<evidence type="ECO:0000256" key="6">
    <source>
        <dbReference type="ARBA" id="ARBA00022679"/>
    </source>
</evidence>
<keyword evidence="10 14" id="KW-0067">ATP-binding</keyword>
<keyword evidence="5 14" id="KW-0723">Serine/threonine-protein kinase</keyword>
<feature type="compositionally biased region" description="Polar residues" evidence="17">
    <location>
        <begin position="810"/>
        <end position="828"/>
    </location>
</feature>
<dbReference type="PANTHER" id="PTHR44329:SF17">
    <property type="entry name" value="MITOGEN-ACTIVATED PROTEIN KINASE KINASE KINASE 12"/>
    <property type="match status" value="1"/>
</dbReference>
<dbReference type="PIRSF" id="PIRSF038165">
    <property type="entry name" value="MAPKKK12_MAPKKK13"/>
    <property type="match status" value="1"/>
</dbReference>
<keyword evidence="7" id="KW-0677">Repeat</keyword>
<dbReference type="InterPro" id="IPR051681">
    <property type="entry name" value="Ser/Thr_Kinases-Pseudokinases"/>
</dbReference>
<dbReference type="Gene3D" id="1.10.510.10">
    <property type="entry name" value="Transferase(Phosphotransferase) domain 1"/>
    <property type="match status" value="1"/>
</dbReference>
<accession>A0A3S2MNM7</accession>
<evidence type="ECO:0000256" key="12">
    <source>
        <dbReference type="ARBA" id="ARBA00047559"/>
    </source>
</evidence>
<dbReference type="OMA" id="GPKHSTG"/>
<dbReference type="InterPro" id="IPR017419">
    <property type="entry name" value="MAP3K12_MAP3K13"/>
</dbReference>
<sequence>MSGTCIHEPRAPSPSLSGFSTPISEPPYRRLDGDTPACTPETDLTPTQCVLRNVLSIDTGGQGAPSGSSPTPSDGPTAHFDNSVLKLHEHEACHCGGGAEADHSPEAGAVRSQSESIRLQSGSGGFLEGLFGCLKPVWTMIGKAYSTEHKHNHEESWEVPFEEISDLQWVGSGAQGAVFLGKFHGEEVAVKKVRDIKETEIKHLRKLKHPNIITFKGVCTQAPCYCILMEYCAQGQLYEVLRAGRKITPSLLVDWSMGIAGGMNYLHLHKIIHRDLKSPNMLITHDDLVKISDFGTSKELSDKSTKMSFAGTVAWMAPEVIRNEPVSEKVDIWSFGVVLWEMLTGEIPYKDVDSSAIIWGVGNNSLQLPIPESCPDGFKILLRQCWNCKPRNRPSFRQILLHLDIASADVLSTPQETYFKSQAEWREEVKQHFEKIKSEGTCLHRLDEELINRRREELRHALDIREHYERKLERANNLYMELSAVMLQLELKEKELQRREQSLDKKYPGLFKHHSSRQGSSSNSMDKIIKKRNVPQKLPSGKRLDIPKSELIIPKMDSSVMQITFPTCPNRGSTSPSRSRRVKTRHRKPGKGSSGDLAGLKANQPSPNRDTTAQTNSSTNNTSKQHLEPSAALRGLGHEQQQRQLSSSSPDLICNTLEADGQGKREPPVSGRERGGSLGASPGLGVSEAGAAGLDDLTETPPRSDTPSEDAASFPFSSSPDSPCGKGAAAGRGSLGSPRLPHDGEDKEDGAGAVRLPRGASGGIGSQHLTPSAILYRAAITRKQRRGVSSEEEEGEVDSEFELPRRRRPTSITKCQSVSTFSSENLSVSDGEEGHTTDHSHSGTPDVVSTNTDDKLDDRSDDLLSQGSEIPVDNTDPAQASDGLSEREGGSGQAKAQQEAGQNSNESRVLCDDSDCDSAELDQSGSGEPSRPPSAGAWASPSQPYQGSPQTPNTGPP</sequence>